<dbReference type="Proteomes" id="UP000199259">
    <property type="component" value="Unassembled WGS sequence"/>
</dbReference>
<evidence type="ECO:0000313" key="2">
    <source>
        <dbReference type="Proteomes" id="UP000199259"/>
    </source>
</evidence>
<sequence>MFSAPPFIRVYSPGCKSMSMQEINIYFEKIEKNIFRSSDIPLILKVLRQDAKNGLIELSNDDIHLFQVYMFALQQLELANRSASSDVHAGDWRPIVDDLSMLKQVMDEMEKRKVITNVSWNAGGMAIFDILDGIVYKNHLYYMMLAHLKKLYERK</sequence>
<dbReference type="EMBL" id="FNCA01000002">
    <property type="protein sequence ID" value="SDF45592.1"/>
    <property type="molecule type" value="Genomic_DNA"/>
</dbReference>
<dbReference type="AlphaFoldDB" id="A0A7Z7AXZ9"/>
<evidence type="ECO:0000313" key="1">
    <source>
        <dbReference type="EMBL" id="SDF45592.1"/>
    </source>
</evidence>
<reference evidence="1 2" key="1">
    <citation type="submission" date="2016-10" db="EMBL/GenBank/DDBJ databases">
        <authorList>
            <person name="Varghese N."/>
            <person name="Submissions S."/>
        </authorList>
    </citation>
    <scope>NUCLEOTIDE SEQUENCE [LARGE SCALE GENOMIC DNA]</scope>
    <source>
        <strain evidence="1 2">PL 12/M</strain>
    </source>
</reference>
<organism evidence="1 2">
    <name type="scientific">Methanolobus vulcani</name>
    <dbReference type="NCBI Taxonomy" id="38026"/>
    <lineage>
        <taxon>Archaea</taxon>
        <taxon>Methanobacteriati</taxon>
        <taxon>Methanobacteriota</taxon>
        <taxon>Stenosarchaea group</taxon>
        <taxon>Methanomicrobia</taxon>
        <taxon>Methanosarcinales</taxon>
        <taxon>Methanosarcinaceae</taxon>
        <taxon>Methanolobus</taxon>
    </lineage>
</organism>
<protein>
    <submittedName>
        <fullName evidence="1">Uncharacterized protein</fullName>
    </submittedName>
</protein>
<name>A0A7Z7AXZ9_9EURY</name>
<accession>A0A7Z7AXZ9</accession>
<proteinExistence type="predicted"/>
<keyword evidence="2" id="KW-1185">Reference proteome</keyword>
<gene>
    <name evidence="1" type="ORF">SAMN04488589_0577</name>
</gene>
<comment type="caution">
    <text evidence="1">The sequence shown here is derived from an EMBL/GenBank/DDBJ whole genome shotgun (WGS) entry which is preliminary data.</text>
</comment>